<evidence type="ECO:0000256" key="2">
    <source>
        <dbReference type="SAM" id="SignalP"/>
    </source>
</evidence>
<keyword evidence="2" id="KW-0732">Signal</keyword>
<feature type="chain" id="PRO_5007874962" evidence="2">
    <location>
        <begin position="22"/>
        <end position="193"/>
    </location>
</feature>
<evidence type="ECO:0000313" key="3">
    <source>
        <dbReference type="EMBL" id="KZP19437.1"/>
    </source>
</evidence>
<feature type="signal peptide" evidence="2">
    <location>
        <begin position="1"/>
        <end position="21"/>
    </location>
</feature>
<dbReference type="Proteomes" id="UP000076532">
    <property type="component" value="Unassembled WGS sequence"/>
</dbReference>
<sequence>MCRVSRLRVATLLGLVPCVELCLPGNGRRPSARRAPARPWGGASRTCPRGAATSRSGRWCRPGRGRGDGRGEARRVADARGRGAGARGEDTARRELAELARVVGAEQAEPLELDVLLARPGLPVLGRVHRLVLRVERVGRGRQARLQREAVVRVANPVAALASKRRNPLLLLQLKVARRTHPLLAPPHYSPHP</sequence>
<evidence type="ECO:0000256" key="1">
    <source>
        <dbReference type="SAM" id="MobiDB-lite"/>
    </source>
</evidence>
<evidence type="ECO:0000313" key="4">
    <source>
        <dbReference type="Proteomes" id="UP000076532"/>
    </source>
</evidence>
<dbReference type="AlphaFoldDB" id="A0A166I100"/>
<reference evidence="3 4" key="1">
    <citation type="journal article" date="2016" name="Mol. Biol. Evol.">
        <title>Comparative Genomics of Early-Diverging Mushroom-Forming Fungi Provides Insights into the Origins of Lignocellulose Decay Capabilities.</title>
        <authorList>
            <person name="Nagy L.G."/>
            <person name="Riley R."/>
            <person name="Tritt A."/>
            <person name="Adam C."/>
            <person name="Daum C."/>
            <person name="Floudas D."/>
            <person name="Sun H."/>
            <person name="Yadav J.S."/>
            <person name="Pangilinan J."/>
            <person name="Larsson K.H."/>
            <person name="Matsuura K."/>
            <person name="Barry K."/>
            <person name="Labutti K."/>
            <person name="Kuo R."/>
            <person name="Ohm R.A."/>
            <person name="Bhattacharya S.S."/>
            <person name="Shirouzu T."/>
            <person name="Yoshinaga Y."/>
            <person name="Martin F.M."/>
            <person name="Grigoriev I.V."/>
            <person name="Hibbett D.S."/>
        </authorList>
    </citation>
    <scope>NUCLEOTIDE SEQUENCE [LARGE SCALE GENOMIC DNA]</scope>
    <source>
        <strain evidence="3 4">CBS 109695</strain>
    </source>
</reference>
<feature type="region of interest" description="Disordered" evidence="1">
    <location>
        <begin position="28"/>
        <end position="89"/>
    </location>
</feature>
<dbReference type="EMBL" id="KV417563">
    <property type="protein sequence ID" value="KZP19437.1"/>
    <property type="molecule type" value="Genomic_DNA"/>
</dbReference>
<name>A0A166I100_9AGAM</name>
<keyword evidence="4" id="KW-1185">Reference proteome</keyword>
<proteinExistence type="predicted"/>
<feature type="compositionally biased region" description="Basic and acidic residues" evidence="1">
    <location>
        <begin position="65"/>
        <end position="89"/>
    </location>
</feature>
<organism evidence="3 4">
    <name type="scientific">Athelia psychrophila</name>
    <dbReference type="NCBI Taxonomy" id="1759441"/>
    <lineage>
        <taxon>Eukaryota</taxon>
        <taxon>Fungi</taxon>
        <taxon>Dikarya</taxon>
        <taxon>Basidiomycota</taxon>
        <taxon>Agaricomycotina</taxon>
        <taxon>Agaricomycetes</taxon>
        <taxon>Agaricomycetidae</taxon>
        <taxon>Atheliales</taxon>
        <taxon>Atheliaceae</taxon>
        <taxon>Athelia</taxon>
    </lineage>
</organism>
<gene>
    <name evidence="3" type="ORF">FIBSPDRAFT_892620</name>
</gene>
<accession>A0A166I100</accession>
<protein>
    <submittedName>
        <fullName evidence="3">Uncharacterized protein</fullName>
    </submittedName>
</protein>